<dbReference type="RefSeq" id="WP_129783232.1">
    <property type="nucleotide sequence ID" value="NZ_RZHH01000002.1"/>
</dbReference>
<evidence type="ECO:0000313" key="2">
    <source>
        <dbReference type="EMBL" id="RYJ12746.1"/>
    </source>
</evidence>
<accession>A0A482T9C6</accession>
<dbReference type="AlphaFoldDB" id="A0A482T9C6"/>
<gene>
    <name evidence="2" type="ORF">ELS19_01350</name>
</gene>
<name>A0A482T9C6_9EURY</name>
<evidence type="ECO:0000313" key="3">
    <source>
        <dbReference type="Proteomes" id="UP000294028"/>
    </source>
</evidence>
<evidence type="ECO:0000256" key="1">
    <source>
        <dbReference type="SAM" id="MobiDB-lite"/>
    </source>
</evidence>
<feature type="region of interest" description="Disordered" evidence="1">
    <location>
        <begin position="1"/>
        <end position="24"/>
    </location>
</feature>
<proteinExistence type="predicted"/>
<reference evidence="2 3" key="1">
    <citation type="submission" date="2018-12" db="EMBL/GenBank/DDBJ databases">
        <title>Genome analysis provides insights into bioremediation potentialities of Halogeometricum borinquense strain N11.</title>
        <authorList>
            <person name="Najjari A."/>
            <person name="Youssef N."/>
            <person name="Fhoula I."/>
            <person name="Ben Dhia O."/>
            <person name="Mahjoubi M."/>
            <person name="Ouzari H.I."/>
            <person name="Cherif A."/>
        </authorList>
    </citation>
    <scope>NUCLEOTIDE SEQUENCE [LARGE SCALE GENOMIC DNA]</scope>
    <source>
        <strain evidence="2 3">N11</strain>
    </source>
</reference>
<sequence>MAEVIADADDLKQMSKSERPGQAALDEVRVAYRDAMADLSERAASVGDVVNVKLPSERLTNGGTA</sequence>
<dbReference type="Proteomes" id="UP000294028">
    <property type="component" value="Unassembled WGS sequence"/>
</dbReference>
<feature type="compositionally biased region" description="Basic and acidic residues" evidence="1">
    <location>
        <begin position="9"/>
        <end position="19"/>
    </location>
</feature>
<comment type="caution">
    <text evidence="2">The sequence shown here is derived from an EMBL/GenBank/DDBJ whole genome shotgun (WGS) entry which is preliminary data.</text>
</comment>
<organism evidence="2 3">
    <name type="scientific">Halogeometricum borinquense</name>
    <dbReference type="NCBI Taxonomy" id="60847"/>
    <lineage>
        <taxon>Archaea</taxon>
        <taxon>Methanobacteriati</taxon>
        <taxon>Methanobacteriota</taxon>
        <taxon>Stenosarchaea group</taxon>
        <taxon>Halobacteria</taxon>
        <taxon>Halobacteriales</taxon>
        <taxon>Haloferacaceae</taxon>
        <taxon>Halogeometricum</taxon>
    </lineage>
</organism>
<protein>
    <submittedName>
        <fullName evidence="2">Uncharacterized protein</fullName>
    </submittedName>
</protein>
<dbReference type="EMBL" id="RZHH01000002">
    <property type="protein sequence ID" value="RYJ12746.1"/>
    <property type="molecule type" value="Genomic_DNA"/>
</dbReference>